<dbReference type="EMBL" id="VORB01000011">
    <property type="protein sequence ID" value="TXC76124.1"/>
    <property type="molecule type" value="Genomic_DNA"/>
</dbReference>
<proteinExistence type="predicted"/>
<comment type="caution">
    <text evidence="1">The sequence shown here is derived from an EMBL/GenBank/DDBJ whole genome shotgun (WGS) entry which is preliminary data.</text>
</comment>
<name>A0A5C6UU12_9FLAO</name>
<evidence type="ECO:0000313" key="1">
    <source>
        <dbReference type="EMBL" id="TXC76124.1"/>
    </source>
</evidence>
<keyword evidence="2" id="KW-1185">Reference proteome</keyword>
<dbReference type="AlphaFoldDB" id="A0A5C6UU12"/>
<dbReference type="Proteomes" id="UP000321168">
    <property type="component" value="Unassembled WGS sequence"/>
</dbReference>
<gene>
    <name evidence="1" type="ORF">FRX97_11470</name>
</gene>
<protein>
    <submittedName>
        <fullName evidence="1">DUF3575 domain-containing protein</fullName>
    </submittedName>
</protein>
<dbReference type="RefSeq" id="WP_147015362.1">
    <property type="nucleotide sequence ID" value="NZ_VORB01000011.1"/>
</dbReference>
<organism evidence="1 2">
    <name type="scientific">Luteibaculum oceani</name>
    <dbReference type="NCBI Taxonomy" id="1294296"/>
    <lineage>
        <taxon>Bacteria</taxon>
        <taxon>Pseudomonadati</taxon>
        <taxon>Bacteroidota</taxon>
        <taxon>Flavobacteriia</taxon>
        <taxon>Flavobacteriales</taxon>
        <taxon>Luteibaculaceae</taxon>
        <taxon>Luteibaculum</taxon>
    </lineage>
</organism>
<accession>A0A5C6UU12</accession>
<evidence type="ECO:0000313" key="2">
    <source>
        <dbReference type="Proteomes" id="UP000321168"/>
    </source>
</evidence>
<sequence length="290" mass="33256">MRYLAILLLIFCTLGAEAQLDTLLLRNRDKIACKVQRIEPKQIVYVNPSLSEEVIFKIPTWKVVSITFKNGNAWENDAAILVKPDTTGYATLYPPRKFALKFIPGNFGQFGEFGVEYAVGTKQSVDLMYAYQYNYGWGRDRYFKLVSIGYKWRGRNKYNRQFMASGPFLKPSIFYHDYYEHLGEQEEKLANSAGLILHGGYQWIVKGRGFIEVSAGYGLAYLLNSAHNKRDPNNPGGDFITLDEEGEDEERSGWGNNRYRNNTYRFFQHKKGIPNIADLANVSFKIGAIF</sequence>
<reference evidence="1 2" key="1">
    <citation type="submission" date="2019-08" db="EMBL/GenBank/DDBJ databases">
        <title>Genome of Luteibaculum oceani JCM 18817.</title>
        <authorList>
            <person name="Bowman J.P."/>
        </authorList>
    </citation>
    <scope>NUCLEOTIDE SEQUENCE [LARGE SCALE GENOMIC DNA]</scope>
    <source>
        <strain evidence="1 2">JCM 18817</strain>
    </source>
</reference>